<comment type="similarity">
    <text evidence="1">Belongs to the plant dehydrin family.</text>
</comment>
<feature type="compositionally biased region" description="Basic and acidic residues" evidence="2">
    <location>
        <begin position="134"/>
        <end position="156"/>
    </location>
</feature>
<gene>
    <name evidence="3" type="ORF">J5N97_027686</name>
</gene>
<evidence type="ECO:0000313" key="3">
    <source>
        <dbReference type="EMBL" id="KAJ0962564.1"/>
    </source>
</evidence>
<dbReference type="PANTHER" id="PTHR33346">
    <property type="entry name" value="DEHYDRIN XERO 2-RELATED"/>
    <property type="match status" value="1"/>
</dbReference>
<dbReference type="Pfam" id="PF00257">
    <property type="entry name" value="Dehydrin"/>
    <property type="match status" value="1"/>
</dbReference>
<organism evidence="3 4">
    <name type="scientific">Dioscorea zingiberensis</name>
    <dbReference type="NCBI Taxonomy" id="325984"/>
    <lineage>
        <taxon>Eukaryota</taxon>
        <taxon>Viridiplantae</taxon>
        <taxon>Streptophyta</taxon>
        <taxon>Embryophyta</taxon>
        <taxon>Tracheophyta</taxon>
        <taxon>Spermatophyta</taxon>
        <taxon>Magnoliopsida</taxon>
        <taxon>Liliopsida</taxon>
        <taxon>Dioscoreales</taxon>
        <taxon>Dioscoreaceae</taxon>
        <taxon>Dioscorea</taxon>
    </lineage>
</organism>
<reference evidence="3" key="1">
    <citation type="submission" date="2021-03" db="EMBL/GenBank/DDBJ databases">
        <authorList>
            <person name="Li Z."/>
            <person name="Yang C."/>
        </authorList>
    </citation>
    <scope>NUCLEOTIDE SEQUENCE</scope>
    <source>
        <strain evidence="3">Dzin_1.0</strain>
        <tissue evidence="3">Leaf</tissue>
    </source>
</reference>
<feature type="region of interest" description="Disordered" evidence="2">
    <location>
        <begin position="45"/>
        <end position="156"/>
    </location>
</feature>
<protein>
    <recommendedName>
        <fullName evidence="5">Dehydrin</fullName>
    </recommendedName>
</protein>
<keyword evidence="4" id="KW-1185">Reference proteome</keyword>
<dbReference type="GO" id="GO:0009631">
    <property type="term" value="P:cold acclimation"/>
    <property type="evidence" value="ECO:0007669"/>
    <property type="project" value="TreeGrafter"/>
</dbReference>
<evidence type="ECO:0000313" key="4">
    <source>
        <dbReference type="Proteomes" id="UP001085076"/>
    </source>
</evidence>
<evidence type="ECO:0008006" key="5">
    <source>
        <dbReference type="Google" id="ProtNLM"/>
    </source>
</evidence>
<dbReference type="Proteomes" id="UP001085076">
    <property type="component" value="Miscellaneous, Linkage group lg09"/>
</dbReference>
<dbReference type="InterPro" id="IPR030513">
    <property type="entry name" value="Dehydrin_CS"/>
</dbReference>
<evidence type="ECO:0000256" key="1">
    <source>
        <dbReference type="RuleBase" id="RU003995"/>
    </source>
</evidence>
<dbReference type="EMBL" id="JAGGNH010000009">
    <property type="protein sequence ID" value="KAJ0962564.1"/>
    <property type="molecule type" value="Genomic_DNA"/>
</dbReference>
<reference evidence="3" key="2">
    <citation type="journal article" date="2022" name="Hortic Res">
        <title>The genome of Dioscorea zingiberensis sheds light on the biosynthesis, origin and evolution of the medicinally important diosgenin saponins.</title>
        <authorList>
            <person name="Li Y."/>
            <person name="Tan C."/>
            <person name="Li Z."/>
            <person name="Guo J."/>
            <person name="Li S."/>
            <person name="Chen X."/>
            <person name="Wang C."/>
            <person name="Dai X."/>
            <person name="Yang H."/>
            <person name="Song W."/>
            <person name="Hou L."/>
            <person name="Xu J."/>
            <person name="Tong Z."/>
            <person name="Xu A."/>
            <person name="Yuan X."/>
            <person name="Wang W."/>
            <person name="Yang Q."/>
            <person name="Chen L."/>
            <person name="Sun Z."/>
            <person name="Wang K."/>
            <person name="Pan B."/>
            <person name="Chen J."/>
            <person name="Bao Y."/>
            <person name="Liu F."/>
            <person name="Qi X."/>
            <person name="Gang D.R."/>
            <person name="Wen J."/>
            <person name="Li J."/>
        </authorList>
    </citation>
    <scope>NUCLEOTIDE SEQUENCE</scope>
    <source>
        <strain evidence="3">Dzin_1.0</strain>
    </source>
</reference>
<dbReference type="InterPro" id="IPR000167">
    <property type="entry name" value="Dehydrin"/>
</dbReference>
<dbReference type="GO" id="GO:0009737">
    <property type="term" value="P:response to abscisic acid"/>
    <property type="evidence" value="ECO:0007669"/>
    <property type="project" value="TreeGrafter"/>
</dbReference>
<accession>A0A9D5BXP1</accession>
<dbReference type="AlphaFoldDB" id="A0A9D5BXP1"/>
<comment type="caution">
    <text evidence="3">The sequence shown here is derived from an EMBL/GenBank/DDBJ whole genome shotgun (WGS) entry which is preliminary data.</text>
</comment>
<dbReference type="PROSITE" id="PS00315">
    <property type="entry name" value="DEHYDRIN_1"/>
    <property type="match status" value="1"/>
</dbReference>
<dbReference type="PROSITE" id="PS00823">
    <property type="entry name" value="DEHYDRIN_2"/>
    <property type="match status" value="2"/>
</dbReference>
<dbReference type="GO" id="GO:0009414">
    <property type="term" value="P:response to water deprivation"/>
    <property type="evidence" value="ECO:0007669"/>
    <property type="project" value="TreeGrafter"/>
</dbReference>
<dbReference type="PANTHER" id="PTHR33346:SF5">
    <property type="entry name" value="DEHYDRIN LEA-RELATED"/>
    <property type="match status" value="1"/>
</dbReference>
<proteinExistence type="inferred from homology"/>
<name>A0A9D5BXP1_9LILI</name>
<evidence type="ECO:0000256" key="2">
    <source>
        <dbReference type="SAM" id="MobiDB-lite"/>
    </source>
</evidence>
<dbReference type="OrthoDB" id="1000956at2759"/>
<sequence length="156" mass="17075">MRDNYGKDMHAAGVPVYVGAAGTGSAGHLQQHRMHTEHEVVQHGITPMHHRSGSSSSSSEDDGEGGRRKKKGLKEKVKEKLPGGHSHGDHADQNAIHPHGDHEDKGLMEKIKEKLPGGHTHRDDGPAPHPHGAYQHDHENKGLMDKIKEKLPGHHH</sequence>
<dbReference type="GO" id="GO:0005829">
    <property type="term" value="C:cytosol"/>
    <property type="evidence" value="ECO:0007669"/>
    <property type="project" value="TreeGrafter"/>
</dbReference>
<feature type="compositionally biased region" description="Basic and acidic residues" evidence="2">
    <location>
        <begin position="74"/>
        <end position="126"/>
    </location>
</feature>